<protein>
    <submittedName>
        <fullName evidence="2">Uncharacterized protein</fullName>
    </submittedName>
</protein>
<keyword evidence="3" id="KW-1185">Reference proteome</keyword>
<feature type="region of interest" description="Disordered" evidence="1">
    <location>
        <begin position="1"/>
        <end position="70"/>
    </location>
</feature>
<organism evidence="2 3">
    <name type="scientific">Goodea atripinnis</name>
    <dbReference type="NCBI Taxonomy" id="208336"/>
    <lineage>
        <taxon>Eukaryota</taxon>
        <taxon>Metazoa</taxon>
        <taxon>Chordata</taxon>
        <taxon>Craniata</taxon>
        <taxon>Vertebrata</taxon>
        <taxon>Euteleostomi</taxon>
        <taxon>Actinopterygii</taxon>
        <taxon>Neopterygii</taxon>
        <taxon>Teleostei</taxon>
        <taxon>Neoteleostei</taxon>
        <taxon>Acanthomorphata</taxon>
        <taxon>Ovalentaria</taxon>
        <taxon>Atherinomorphae</taxon>
        <taxon>Cyprinodontiformes</taxon>
        <taxon>Goodeidae</taxon>
        <taxon>Goodea</taxon>
    </lineage>
</organism>
<comment type="caution">
    <text evidence="2">The sequence shown here is derived from an EMBL/GenBank/DDBJ whole genome shotgun (WGS) entry which is preliminary data.</text>
</comment>
<sequence length="159" mass="17065">ESDSESSGSGPVDVSVLGCGSVAGDSDWDSDLSDSDPSRSSRISTAGLKAVGVGRSKRPPAESDWDMFRDTTEPEVLGELFTEYDIRNNGKSGKVTTSMAAAADAPMETHWQPVSDCGGTFTFPHLRNISEHQAVTLVNMQETLRCDSDQSSFMVLQLK</sequence>
<evidence type="ECO:0000256" key="1">
    <source>
        <dbReference type="SAM" id="MobiDB-lite"/>
    </source>
</evidence>
<dbReference type="Proteomes" id="UP001476798">
    <property type="component" value="Unassembled WGS sequence"/>
</dbReference>
<accession>A0ABV0Q0F3</accession>
<name>A0ABV0Q0F3_9TELE</name>
<reference evidence="2 3" key="1">
    <citation type="submission" date="2021-06" db="EMBL/GenBank/DDBJ databases">
        <authorList>
            <person name="Palmer J.M."/>
        </authorList>
    </citation>
    <scope>NUCLEOTIDE SEQUENCE [LARGE SCALE GENOMIC DNA]</scope>
    <source>
        <strain evidence="2 3">GA_2019</strain>
        <tissue evidence="2">Muscle</tissue>
    </source>
</reference>
<evidence type="ECO:0000313" key="2">
    <source>
        <dbReference type="EMBL" id="MEQ2189128.1"/>
    </source>
</evidence>
<gene>
    <name evidence="2" type="ORF">GOODEAATRI_022045</name>
</gene>
<proteinExistence type="predicted"/>
<evidence type="ECO:0000313" key="3">
    <source>
        <dbReference type="Proteomes" id="UP001476798"/>
    </source>
</evidence>
<feature type="non-terminal residue" evidence="2">
    <location>
        <position position="1"/>
    </location>
</feature>
<dbReference type="EMBL" id="JAHRIO010092173">
    <property type="protein sequence ID" value="MEQ2189128.1"/>
    <property type="molecule type" value="Genomic_DNA"/>
</dbReference>